<evidence type="ECO:0000313" key="2">
    <source>
        <dbReference type="EMBL" id="CAF0801064.1"/>
    </source>
</evidence>
<protein>
    <submittedName>
        <fullName evidence="2">Uncharacterized protein</fullName>
    </submittedName>
</protein>
<accession>A0A813SR74</accession>
<dbReference type="PANTHER" id="PTHR19860:SF42">
    <property type="entry name" value="RING-TYPE DOMAIN-CONTAINING PROTEIN"/>
    <property type="match status" value="1"/>
</dbReference>
<reference evidence="2" key="1">
    <citation type="submission" date="2021-02" db="EMBL/GenBank/DDBJ databases">
        <authorList>
            <person name="Nowell W R."/>
        </authorList>
    </citation>
    <scope>NUCLEOTIDE SEQUENCE</scope>
</reference>
<comment type="caution">
    <text evidence="2">The sequence shown here is derived from an EMBL/GenBank/DDBJ whole genome shotgun (WGS) entry which is preliminary data.</text>
</comment>
<dbReference type="InterPro" id="IPR051191">
    <property type="entry name" value="DCAF12"/>
</dbReference>
<evidence type="ECO:0000313" key="3">
    <source>
        <dbReference type="Proteomes" id="UP000663891"/>
    </source>
</evidence>
<organism evidence="2 3">
    <name type="scientific">Adineta steineri</name>
    <dbReference type="NCBI Taxonomy" id="433720"/>
    <lineage>
        <taxon>Eukaryota</taxon>
        <taxon>Metazoa</taxon>
        <taxon>Spiralia</taxon>
        <taxon>Gnathifera</taxon>
        <taxon>Rotifera</taxon>
        <taxon>Eurotatoria</taxon>
        <taxon>Bdelloidea</taxon>
        <taxon>Adinetida</taxon>
        <taxon>Adinetidae</taxon>
        <taxon>Adineta</taxon>
    </lineage>
</organism>
<name>A0A813SR74_9BILA</name>
<dbReference type="AlphaFoldDB" id="A0A813SR74"/>
<proteinExistence type="predicted"/>
<dbReference type="PANTHER" id="PTHR19860">
    <property type="entry name" value="DDB1- AND CUL4-ASSOCIATED FACTOR 12-RELATED"/>
    <property type="match status" value="1"/>
</dbReference>
<keyword evidence="1" id="KW-0677">Repeat</keyword>
<dbReference type="Proteomes" id="UP000663891">
    <property type="component" value="Unassembled WGS sequence"/>
</dbReference>
<evidence type="ECO:0000256" key="1">
    <source>
        <dbReference type="ARBA" id="ARBA00022737"/>
    </source>
</evidence>
<sequence>MYSSTLTNLKISLFYANEDNKKKVLTLEPEQKSLILNNKGSEHPLYLSYLCENLRQFGDYSLVTKRLKTYPQTIDELLDVLLNEVSATIANQTLVDAFFKLSIAANVGILESDLVQMLEHYLNMNIDDEKNRIIIDRMTWSTIQRYLKLFLDTAWIDGHQLITFRHSTLQKKLRKRYFEENTNDLISIHKFLANFYLKNSTIKDFSTRRVPYHYEQAQMIKELVTFLRSLDSRAVNQLDRQVYLRKHRCTQIIHSQDGPASQRAYACSTCATLFKLGPYTMTKASCMICTNPILNFNQANNHMKREARVCNKHGTPGYPRTIKCIICRVLRVNLTGTAQPFLEPVPMHICFQCAIAGGAATRCCEFNID</sequence>
<dbReference type="EMBL" id="CAJNON010000022">
    <property type="protein sequence ID" value="CAF0801064.1"/>
    <property type="molecule type" value="Genomic_DNA"/>
</dbReference>
<dbReference type="OrthoDB" id="2325716at2759"/>
<dbReference type="GO" id="GO:0080008">
    <property type="term" value="C:Cul4-RING E3 ubiquitin ligase complex"/>
    <property type="evidence" value="ECO:0007669"/>
    <property type="project" value="TreeGrafter"/>
</dbReference>
<gene>
    <name evidence="2" type="ORF">VCS650_LOCUS4018</name>
</gene>